<evidence type="ECO:0000256" key="4">
    <source>
        <dbReference type="ARBA" id="ARBA00022547"/>
    </source>
</evidence>
<keyword evidence="5 11" id="KW-0812">Transmembrane</keyword>
<evidence type="ECO:0000256" key="8">
    <source>
        <dbReference type="ARBA" id="ARBA00023065"/>
    </source>
</evidence>
<dbReference type="PANTHER" id="PTHR42823:SF3">
    <property type="entry name" value="ATP SYNTHASE SUBUNIT A, CHLOROPLASTIC"/>
    <property type="match status" value="1"/>
</dbReference>
<accession>A0A3M2LET1</accession>
<dbReference type="OrthoDB" id="9809130at2"/>
<organism evidence="13 14">
    <name type="scientific">Nocardia stercoris</name>
    <dbReference type="NCBI Taxonomy" id="2483361"/>
    <lineage>
        <taxon>Bacteria</taxon>
        <taxon>Bacillati</taxon>
        <taxon>Actinomycetota</taxon>
        <taxon>Actinomycetes</taxon>
        <taxon>Mycobacteriales</taxon>
        <taxon>Nocardiaceae</taxon>
        <taxon>Nocardia</taxon>
    </lineage>
</organism>
<evidence type="ECO:0000256" key="1">
    <source>
        <dbReference type="ARBA" id="ARBA00004141"/>
    </source>
</evidence>
<keyword evidence="9 11" id="KW-0472">Membrane</keyword>
<evidence type="ECO:0000256" key="5">
    <source>
        <dbReference type="ARBA" id="ARBA00022692"/>
    </source>
</evidence>
<feature type="transmembrane region" description="Helical" evidence="11">
    <location>
        <begin position="137"/>
        <end position="155"/>
    </location>
</feature>
<dbReference type="HAMAP" id="MF_01393">
    <property type="entry name" value="ATP_synth_a_bact"/>
    <property type="match status" value="1"/>
</dbReference>
<dbReference type="GO" id="GO:0016787">
    <property type="term" value="F:hydrolase activity"/>
    <property type="evidence" value="ECO:0007669"/>
    <property type="project" value="UniProtKB-KW"/>
</dbReference>
<dbReference type="Pfam" id="PF00119">
    <property type="entry name" value="ATP-synt_A"/>
    <property type="match status" value="1"/>
</dbReference>
<sequence length="257" mass="28372">MTVQLAASTAWLADSAPDEPKIKVGDHAVAHLLGMEFNVDTIVSTLVAALIVLSLAFYVRIKVTSGVPNGAQLFFETVTTQMRQQVEDAIGMKVAPFVLPLAVTLFTFILLSNWLSALPMQYGKGEFIAPPASDVNFVYALALFVFLFYQLAGVYRRGPLTHVKQLLKGHTGWGPMVLINVIEEIAKPLSLSLRLFGNMFAGGVMISVITLFPYWISWGPNAVWKLFDLFVGAIQAFIFSLLTVLYFSQSMAREHDH</sequence>
<keyword evidence="13" id="KW-0378">Hydrolase</keyword>
<proteinExistence type="inferred from homology"/>
<keyword evidence="6 11" id="KW-0375">Hydrogen ion transport</keyword>
<dbReference type="InterPro" id="IPR023011">
    <property type="entry name" value="ATP_synth_F0_asu_AS"/>
</dbReference>
<evidence type="ECO:0000256" key="3">
    <source>
        <dbReference type="ARBA" id="ARBA00022448"/>
    </source>
</evidence>
<dbReference type="Proteomes" id="UP000279275">
    <property type="component" value="Unassembled WGS sequence"/>
</dbReference>
<dbReference type="InterPro" id="IPR035908">
    <property type="entry name" value="F0_ATP_A_sf"/>
</dbReference>
<dbReference type="GO" id="GO:0045259">
    <property type="term" value="C:proton-transporting ATP synthase complex"/>
    <property type="evidence" value="ECO:0007669"/>
    <property type="project" value="UniProtKB-KW"/>
</dbReference>
<protein>
    <recommendedName>
        <fullName evidence="11 12">ATP synthase subunit a</fullName>
    </recommendedName>
    <alternativeName>
        <fullName evidence="11">ATP synthase F0 sector subunit a</fullName>
    </alternativeName>
    <alternativeName>
        <fullName evidence="11">F-ATPase subunit 6</fullName>
    </alternativeName>
</protein>
<dbReference type="AlphaFoldDB" id="A0A3M2LET1"/>
<feature type="transmembrane region" description="Helical" evidence="11">
    <location>
        <begin position="222"/>
        <end position="247"/>
    </location>
</feature>
<feature type="transmembrane region" description="Helical" evidence="11">
    <location>
        <begin position="39"/>
        <end position="59"/>
    </location>
</feature>
<dbReference type="CDD" id="cd00310">
    <property type="entry name" value="ATP-synt_Fo_a_6"/>
    <property type="match status" value="1"/>
</dbReference>
<dbReference type="PANTHER" id="PTHR42823">
    <property type="entry name" value="ATP SYNTHASE SUBUNIT A, CHLOROPLASTIC"/>
    <property type="match status" value="1"/>
</dbReference>
<evidence type="ECO:0000256" key="9">
    <source>
        <dbReference type="ARBA" id="ARBA00023136"/>
    </source>
</evidence>
<dbReference type="GO" id="GO:0046933">
    <property type="term" value="F:proton-transporting ATP synthase activity, rotational mechanism"/>
    <property type="evidence" value="ECO:0007669"/>
    <property type="project" value="UniProtKB-UniRule"/>
</dbReference>
<comment type="similarity">
    <text evidence="2 11 12">Belongs to the ATPase A chain family.</text>
</comment>
<keyword evidence="7 11" id="KW-1133">Transmembrane helix</keyword>
<gene>
    <name evidence="11" type="primary">atpB</name>
    <name evidence="13" type="ORF">EBN03_03110</name>
</gene>
<evidence type="ECO:0000256" key="6">
    <source>
        <dbReference type="ARBA" id="ARBA00022781"/>
    </source>
</evidence>
<dbReference type="PROSITE" id="PS00449">
    <property type="entry name" value="ATPASE_A"/>
    <property type="match status" value="1"/>
</dbReference>
<keyword evidence="11" id="KW-1003">Cell membrane</keyword>
<dbReference type="SUPFAM" id="SSF81336">
    <property type="entry name" value="F1F0 ATP synthase subunit A"/>
    <property type="match status" value="1"/>
</dbReference>
<dbReference type="RefSeq" id="WP_122186264.1">
    <property type="nucleotide sequence ID" value="NZ_RFFH01000001.1"/>
</dbReference>
<comment type="subcellular location">
    <subcellularLocation>
        <location evidence="11 12">Cell membrane</location>
        <topology evidence="11 12">Multi-pass membrane protein</topology>
    </subcellularLocation>
    <subcellularLocation>
        <location evidence="1">Membrane</location>
        <topology evidence="1">Multi-pass membrane protein</topology>
    </subcellularLocation>
</comment>
<dbReference type="GO" id="GO:0042777">
    <property type="term" value="P:proton motive force-driven plasma membrane ATP synthesis"/>
    <property type="evidence" value="ECO:0007669"/>
    <property type="project" value="TreeGrafter"/>
</dbReference>
<evidence type="ECO:0000313" key="14">
    <source>
        <dbReference type="Proteomes" id="UP000279275"/>
    </source>
</evidence>
<comment type="function">
    <text evidence="11 12">Key component of the proton channel; it plays a direct role in the translocation of protons across the membrane.</text>
</comment>
<evidence type="ECO:0000256" key="10">
    <source>
        <dbReference type="ARBA" id="ARBA00023310"/>
    </source>
</evidence>
<evidence type="ECO:0000256" key="12">
    <source>
        <dbReference type="RuleBase" id="RU000483"/>
    </source>
</evidence>
<feature type="transmembrane region" description="Helical" evidence="11">
    <location>
        <begin position="195"/>
        <end position="216"/>
    </location>
</feature>
<keyword evidence="3 11" id="KW-0813">Transport</keyword>
<dbReference type="InterPro" id="IPR045082">
    <property type="entry name" value="ATP_syn_F0_a_bact/chloroplast"/>
</dbReference>
<keyword evidence="10 11" id="KW-0066">ATP synthesis</keyword>
<evidence type="ECO:0000256" key="11">
    <source>
        <dbReference type="HAMAP-Rule" id="MF_01393"/>
    </source>
</evidence>
<evidence type="ECO:0000256" key="7">
    <source>
        <dbReference type="ARBA" id="ARBA00022989"/>
    </source>
</evidence>
<evidence type="ECO:0000313" key="13">
    <source>
        <dbReference type="EMBL" id="RMI35290.1"/>
    </source>
</evidence>
<dbReference type="EMBL" id="RFFH01000001">
    <property type="protein sequence ID" value="RMI35290.1"/>
    <property type="molecule type" value="Genomic_DNA"/>
</dbReference>
<keyword evidence="4 11" id="KW-0138">CF(0)</keyword>
<dbReference type="InterPro" id="IPR000568">
    <property type="entry name" value="ATP_synth_F0_asu"/>
</dbReference>
<comment type="caution">
    <text evidence="13">The sequence shown here is derived from an EMBL/GenBank/DDBJ whole genome shotgun (WGS) entry which is preliminary data.</text>
</comment>
<feature type="transmembrane region" description="Helical" evidence="11">
    <location>
        <begin position="97"/>
        <end position="117"/>
    </location>
</feature>
<keyword evidence="8 11" id="KW-0406">Ion transport</keyword>
<dbReference type="PRINTS" id="PR00123">
    <property type="entry name" value="ATPASEA"/>
</dbReference>
<reference evidence="13 14" key="1">
    <citation type="submission" date="2018-10" db="EMBL/GenBank/DDBJ databases">
        <title>Isolation from cow dung.</title>
        <authorList>
            <person name="Ling L."/>
        </authorList>
    </citation>
    <scope>NUCLEOTIDE SEQUENCE [LARGE SCALE GENOMIC DNA]</scope>
    <source>
        <strain evidence="13 14">NEAU-LL90</strain>
    </source>
</reference>
<keyword evidence="14" id="KW-1185">Reference proteome</keyword>
<dbReference type="NCBIfam" id="TIGR01131">
    <property type="entry name" value="ATP_synt_6_or_A"/>
    <property type="match status" value="1"/>
</dbReference>
<evidence type="ECO:0000256" key="2">
    <source>
        <dbReference type="ARBA" id="ARBA00006810"/>
    </source>
</evidence>
<name>A0A3M2LET1_9NOCA</name>
<dbReference type="Gene3D" id="1.20.120.220">
    <property type="entry name" value="ATP synthase, F0 complex, subunit A"/>
    <property type="match status" value="1"/>
</dbReference>
<dbReference type="GO" id="GO:0005886">
    <property type="term" value="C:plasma membrane"/>
    <property type="evidence" value="ECO:0007669"/>
    <property type="project" value="UniProtKB-SubCell"/>
</dbReference>